<evidence type="ECO:0000313" key="25">
    <source>
        <dbReference type="Proteomes" id="UP001310248"/>
    </source>
</evidence>
<dbReference type="CDD" id="cd17546">
    <property type="entry name" value="REC_hyHK_CKI1_RcsC-like"/>
    <property type="match status" value="1"/>
</dbReference>
<dbReference type="EC" id="2.7.13.3" evidence="3"/>
<evidence type="ECO:0000256" key="10">
    <source>
        <dbReference type="ARBA" id="ARBA00022840"/>
    </source>
</evidence>
<feature type="domain" description="Histidine kinase" evidence="18">
    <location>
        <begin position="512"/>
        <end position="729"/>
    </location>
</feature>
<evidence type="ECO:0000256" key="3">
    <source>
        <dbReference type="ARBA" id="ARBA00012438"/>
    </source>
</evidence>
<evidence type="ECO:0000256" key="11">
    <source>
        <dbReference type="ARBA" id="ARBA00022989"/>
    </source>
</evidence>
<dbReference type="PROSITE" id="PS50110">
    <property type="entry name" value="RESPONSE_REGULATORY"/>
    <property type="match status" value="1"/>
</dbReference>
<feature type="region of interest" description="Disordered" evidence="16">
    <location>
        <begin position="883"/>
        <end position="914"/>
    </location>
</feature>
<dbReference type="NCBIfam" id="TIGR00229">
    <property type="entry name" value="sensory_box"/>
    <property type="match status" value="2"/>
</dbReference>
<reference evidence="25" key="1">
    <citation type="submission" date="2023-07" db="EMBL/GenBank/DDBJ databases">
        <title>Draft genome sequence of Agarivorans aestuarii strain ZMCS4, a CAZymes producing bacteria isolated from the marine brown algae Clodostephus spongiosus.</title>
        <authorList>
            <person name="Lorente B."/>
            <person name="Cabral C."/>
            <person name="Frias J."/>
            <person name="Faria J."/>
            <person name="Toubarro D."/>
        </authorList>
    </citation>
    <scope>NUCLEOTIDE SEQUENCE [LARGE SCALE GENOMIC DNA]</scope>
    <source>
        <strain evidence="25">ZMCS4</strain>
    </source>
</reference>
<name>A0ABU7G913_9ALTE</name>
<evidence type="ECO:0000259" key="18">
    <source>
        <dbReference type="PROSITE" id="PS50109"/>
    </source>
</evidence>
<dbReference type="Gene3D" id="1.10.287.130">
    <property type="match status" value="1"/>
</dbReference>
<feature type="domain" description="Response regulatory" evidence="19">
    <location>
        <begin position="755"/>
        <end position="872"/>
    </location>
</feature>
<dbReference type="SUPFAM" id="SSF55785">
    <property type="entry name" value="PYP-like sensor domain (PAS domain)"/>
    <property type="match status" value="2"/>
</dbReference>
<evidence type="ECO:0000256" key="7">
    <source>
        <dbReference type="ARBA" id="ARBA00022679"/>
    </source>
</evidence>
<comment type="subcellular location">
    <subcellularLocation>
        <location evidence="2">Cell inner membrane</location>
        <topology evidence="2">Multi-pass membrane protein</topology>
    </subcellularLocation>
</comment>
<dbReference type="InterPro" id="IPR003660">
    <property type="entry name" value="HAMP_dom"/>
</dbReference>
<keyword evidence="13 17" id="KW-0472">Membrane</keyword>
<dbReference type="InterPro" id="IPR036641">
    <property type="entry name" value="HPT_dom_sf"/>
</dbReference>
<dbReference type="InterPro" id="IPR003594">
    <property type="entry name" value="HATPase_dom"/>
</dbReference>
<dbReference type="SMART" id="SM00387">
    <property type="entry name" value="HATPase_c"/>
    <property type="match status" value="1"/>
</dbReference>
<keyword evidence="12" id="KW-0902">Two-component regulatory system</keyword>
<dbReference type="InterPro" id="IPR035965">
    <property type="entry name" value="PAS-like_dom_sf"/>
</dbReference>
<feature type="transmembrane region" description="Helical" evidence="17">
    <location>
        <begin position="153"/>
        <end position="176"/>
    </location>
</feature>
<feature type="domain" description="PAC" evidence="21">
    <location>
        <begin position="323"/>
        <end position="373"/>
    </location>
</feature>
<evidence type="ECO:0000256" key="5">
    <source>
        <dbReference type="ARBA" id="ARBA00022519"/>
    </source>
</evidence>
<dbReference type="CDD" id="cd00088">
    <property type="entry name" value="HPT"/>
    <property type="match status" value="1"/>
</dbReference>
<dbReference type="InterPro" id="IPR008207">
    <property type="entry name" value="Sig_transdc_His_kin_Hpt_dom"/>
</dbReference>
<keyword evidence="10" id="KW-0547">Nucleotide-binding</keyword>
<keyword evidence="11 17" id="KW-1133">Transmembrane helix</keyword>
<dbReference type="PROSITE" id="PS50113">
    <property type="entry name" value="PAC"/>
    <property type="match status" value="2"/>
</dbReference>
<dbReference type="EMBL" id="JAYDYW010000016">
    <property type="protein sequence ID" value="MEE1675841.1"/>
    <property type="molecule type" value="Genomic_DNA"/>
</dbReference>
<evidence type="ECO:0000256" key="12">
    <source>
        <dbReference type="ARBA" id="ARBA00023012"/>
    </source>
</evidence>
<dbReference type="Pfam" id="PF00072">
    <property type="entry name" value="Response_reg"/>
    <property type="match status" value="1"/>
</dbReference>
<dbReference type="InterPro" id="IPR001610">
    <property type="entry name" value="PAC"/>
</dbReference>
<dbReference type="InterPro" id="IPR000014">
    <property type="entry name" value="PAS"/>
</dbReference>
<dbReference type="PRINTS" id="PR00344">
    <property type="entry name" value="BCTRLSENSOR"/>
</dbReference>
<evidence type="ECO:0000259" key="23">
    <source>
        <dbReference type="PROSITE" id="PS50894"/>
    </source>
</evidence>
<evidence type="ECO:0000256" key="6">
    <source>
        <dbReference type="ARBA" id="ARBA00022553"/>
    </source>
</evidence>
<feature type="domain" description="HAMP" evidence="22">
    <location>
        <begin position="174"/>
        <end position="226"/>
    </location>
</feature>
<dbReference type="Pfam" id="PF00512">
    <property type="entry name" value="HisKA"/>
    <property type="match status" value="1"/>
</dbReference>
<feature type="domain" description="PAC" evidence="21">
    <location>
        <begin position="442"/>
        <end position="494"/>
    </location>
</feature>
<evidence type="ECO:0000256" key="8">
    <source>
        <dbReference type="ARBA" id="ARBA00022692"/>
    </source>
</evidence>
<evidence type="ECO:0000259" key="21">
    <source>
        <dbReference type="PROSITE" id="PS50113"/>
    </source>
</evidence>
<feature type="modified residue" description="Phosphohistidine" evidence="14">
    <location>
        <position position="978"/>
    </location>
</feature>
<dbReference type="InterPro" id="IPR004358">
    <property type="entry name" value="Sig_transdc_His_kin-like_C"/>
</dbReference>
<dbReference type="PROSITE" id="PS50894">
    <property type="entry name" value="HPT"/>
    <property type="match status" value="1"/>
</dbReference>
<evidence type="ECO:0000259" key="20">
    <source>
        <dbReference type="PROSITE" id="PS50112"/>
    </source>
</evidence>
<dbReference type="PROSITE" id="PS50112">
    <property type="entry name" value="PAS"/>
    <property type="match status" value="2"/>
</dbReference>
<dbReference type="Pfam" id="PF00672">
    <property type="entry name" value="HAMP"/>
    <property type="match status" value="1"/>
</dbReference>
<evidence type="ECO:0000256" key="2">
    <source>
        <dbReference type="ARBA" id="ARBA00004429"/>
    </source>
</evidence>
<keyword evidence="4" id="KW-1003">Cell membrane</keyword>
<dbReference type="PROSITE" id="PS50885">
    <property type="entry name" value="HAMP"/>
    <property type="match status" value="1"/>
</dbReference>
<sequence length="1038" mass="114586">MTLSFKAKTVLGVALIEAVLLGVLVYSSIGWLYDSNELQVEQHSRMMSSLFVSTTKNAIITTDLATLDSLTEEFSAQKDIAYVIIKDKNDRLLSKGGVDPQSHPADNPDLGDHEHSVFVTENEVVVGNRLYGNVEIGIYDHGLHGLISEASSFGVSIALLEITLVALFSFLLGSYLTRQLGDLRDAAKTITQVGPGIQLKVKGKDEISEVSNAFNTMSAALEKSHLEFKQAIDTQEKLSLELKQNQSILKATIASAMDAVITTDRHGHVLEFSQSAERMFGYSREEIVGKDLASFVVPEKFREAHRQGLKHFRKTGEAPVLGQRLELPALHKEGHEFLSELTISSVEVGDDTVFTAFMRDISDRKRTEQELQLAAEAFDANEAIFITNQHAQIVRVNQAFTRITGYSEEEAIGQTPSILSSGEHGKEFFDNMWQHLKQEGVWSGEIVNLRKNGERLPEWLSISSVKDPEGEVSHYVAHFTDLSEQKAVEQSLERAKHDAEAASLAKSRFLASMSHEIRTPLNAIINMYQILKETDLSLEQQGFVDTGNEAGHTLMALVNNVLDFSKIEAGQLEFNNEWFSATDTLESIVKLFNTTAQQKALKFELDVDPEIMPEYFGEPLRFRQIVFNLMGNAVKFTSKGGVSLGLKTSQPYGIDLTVSDTGIGIEKEDKDRLFEEFYQVESGATKRYSGTGLGLAITRQLVEKMGGEVSVDSEVGRGTTFTVSLPFRGRHAPAIQLDELPEQSQPNQGLAADARVLLVEDSAMNRAVVTQVLKDFVKELSCAENGKIAVDLCEHNQYDVVLMDMAMPVMDGLAATRAIRTSEGLNQETPILAMTANAFAEDKQACFSAGMNDFITKPIDIPLLRAKLVQWYNEASIRRPQSEPLSLVKKDESPVAVQAKPENTNEEQNGPLEPEVAPEQDLSLLLDRKVLDQLVKDAGTEALPLMLSLLFQETEQQRITIKQALEQQLFDDVALAAHTLKGNVATFGGERLRKLALAIEVAGKASDAEALANTVPQLDHVVEQTINAIKQFEKTVCA</sequence>
<evidence type="ECO:0000256" key="9">
    <source>
        <dbReference type="ARBA" id="ARBA00022777"/>
    </source>
</evidence>
<evidence type="ECO:0000259" key="19">
    <source>
        <dbReference type="PROSITE" id="PS50110"/>
    </source>
</evidence>
<dbReference type="SUPFAM" id="SSF55874">
    <property type="entry name" value="ATPase domain of HSP90 chaperone/DNA topoisomerase II/histidine kinase"/>
    <property type="match status" value="1"/>
</dbReference>
<dbReference type="PANTHER" id="PTHR43047:SF72">
    <property type="entry name" value="OSMOSENSING HISTIDINE PROTEIN KINASE SLN1"/>
    <property type="match status" value="1"/>
</dbReference>
<dbReference type="InterPro" id="IPR036097">
    <property type="entry name" value="HisK_dim/P_sf"/>
</dbReference>
<dbReference type="Pfam" id="PF02518">
    <property type="entry name" value="HATPase_c"/>
    <property type="match status" value="1"/>
</dbReference>
<keyword evidence="9" id="KW-0418">Kinase</keyword>
<dbReference type="InterPro" id="IPR011006">
    <property type="entry name" value="CheY-like_superfamily"/>
</dbReference>
<organism evidence="24 25">
    <name type="scientific">Agarivorans aestuarii</name>
    <dbReference type="NCBI Taxonomy" id="1563703"/>
    <lineage>
        <taxon>Bacteria</taxon>
        <taxon>Pseudomonadati</taxon>
        <taxon>Pseudomonadota</taxon>
        <taxon>Gammaproteobacteria</taxon>
        <taxon>Alteromonadales</taxon>
        <taxon>Alteromonadaceae</taxon>
        <taxon>Agarivorans</taxon>
    </lineage>
</organism>
<dbReference type="CDD" id="cd06225">
    <property type="entry name" value="HAMP"/>
    <property type="match status" value="1"/>
</dbReference>
<keyword evidence="10" id="KW-0067">ATP-binding</keyword>
<dbReference type="SMART" id="SM00091">
    <property type="entry name" value="PAS"/>
    <property type="match status" value="2"/>
</dbReference>
<evidence type="ECO:0000313" key="24">
    <source>
        <dbReference type="EMBL" id="MEE1675841.1"/>
    </source>
</evidence>
<comment type="catalytic activity">
    <reaction evidence="1">
        <text>ATP + protein L-histidine = ADP + protein N-phospho-L-histidine.</text>
        <dbReference type="EC" id="2.7.13.3"/>
    </reaction>
</comment>
<evidence type="ECO:0000256" key="1">
    <source>
        <dbReference type="ARBA" id="ARBA00000085"/>
    </source>
</evidence>
<dbReference type="Pfam" id="PF01627">
    <property type="entry name" value="Hpt"/>
    <property type="match status" value="1"/>
</dbReference>
<dbReference type="SUPFAM" id="SSF52172">
    <property type="entry name" value="CheY-like"/>
    <property type="match status" value="1"/>
</dbReference>
<dbReference type="Gene3D" id="6.10.340.10">
    <property type="match status" value="1"/>
</dbReference>
<dbReference type="InterPro" id="IPR003661">
    <property type="entry name" value="HisK_dim/P_dom"/>
</dbReference>
<keyword evidence="7" id="KW-0808">Transferase</keyword>
<dbReference type="SUPFAM" id="SSF47226">
    <property type="entry name" value="Histidine-containing phosphotransfer domain, HPT domain"/>
    <property type="match status" value="1"/>
</dbReference>
<dbReference type="InterPro" id="IPR000700">
    <property type="entry name" value="PAS-assoc_C"/>
</dbReference>
<accession>A0ABU7G913</accession>
<dbReference type="SMART" id="SM00388">
    <property type="entry name" value="HisKA"/>
    <property type="match status" value="1"/>
</dbReference>
<dbReference type="RefSeq" id="WP_329776620.1">
    <property type="nucleotide sequence ID" value="NZ_JAYDYW010000016.1"/>
</dbReference>
<dbReference type="Gene3D" id="1.20.120.160">
    <property type="entry name" value="HPT domain"/>
    <property type="match status" value="1"/>
</dbReference>
<evidence type="ECO:0000256" key="17">
    <source>
        <dbReference type="SAM" id="Phobius"/>
    </source>
</evidence>
<gene>
    <name evidence="24" type="ORF">SNR37_001168</name>
</gene>
<keyword evidence="6 15" id="KW-0597">Phosphoprotein</keyword>
<dbReference type="SMART" id="SM00448">
    <property type="entry name" value="REC"/>
    <property type="match status" value="1"/>
</dbReference>
<feature type="domain" description="PAS" evidence="20">
    <location>
        <begin position="367"/>
        <end position="415"/>
    </location>
</feature>
<protein>
    <recommendedName>
        <fullName evidence="3">histidine kinase</fullName>
        <ecNumber evidence="3">2.7.13.3</ecNumber>
    </recommendedName>
</protein>
<feature type="modified residue" description="4-aspartylphosphate" evidence="15">
    <location>
        <position position="804"/>
    </location>
</feature>
<keyword evidence="5" id="KW-0997">Cell inner membrane</keyword>
<evidence type="ECO:0000256" key="14">
    <source>
        <dbReference type="PROSITE-ProRule" id="PRU00110"/>
    </source>
</evidence>
<dbReference type="InterPro" id="IPR005467">
    <property type="entry name" value="His_kinase_dom"/>
</dbReference>
<evidence type="ECO:0000256" key="13">
    <source>
        <dbReference type="ARBA" id="ARBA00023136"/>
    </source>
</evidence>
<dbReference type="Pfam" id="PF13426">
    <property type="entry name" value="PAS_9"/>
    <property type="match status" value="2"/>
</dbReference>
<dbReference type="SMART" id="SM00304">
    <property type="entry name" value="HAMP"/>
    <property type="match status" value="1"/>
</dbReference>
<comment type="caution">
    <text evidence="24">The sequence shown here is derived from an EMBL/GenBank/DDBJ whole genome shotgun (WGS) entry which is preliminary data.</text>
</comment>
<keyword evidence="25" id="KW-1185">Reference proteome</keyword>
<dbReference type="PROSITE" id="PS50109">
    <property type="entry name" value="HIS_KIN"/>
    <property type="match status" value="1"/>
</dbReference>
<dbReference type="InterPro" id="IPR001789">
    <property type="entry name" value="Sig_transdc_resp-reg_receiver"/>
</dbReference>
<feature type="domain" description="PAS" evidence="20">
    <location>
        <begin position="245"/>
        <end position="316"/>
    </location>
</feature>
<keyword evidence="8 17" id="KW-0812">Transmembrane</keyword>
<feature type="domain" description="HPt" evidence="23">
    <location>
        <begin position="939"/>
        <end position="1038"/>
    </location>
</feature>
<proteinExistence type="predicted"/>
<dbReference type="PANTHER" id="PTHR43047">
    <property type="entry name" value="TWO-COMPONENT HISTIDINE PROTEIN KINASE"/>
    <property type="match status" value="1"/>
</dbReference>
<dbReference type="Gene3D" id="3.30.565.10">
    <property type="entry name" value="Histidine kinase-like ATPase, C-terminal domain"/>
    <property type="match status" value="1"/>
</dbReference>
<evidence type="ECO:0000256" key="16">
    <source>
        <dbReference type="SAM" id="MobiDB-lite"/>
    </source>
</evidence>
<dbReference type="Proteomes" id="UP001310248">
    <property type="component" value="Unassembled WGS sequence"/>
</dbReference>
<dbReference type="SMART" id="SM00086">
    <property type="entry name" value="PAC"/>
    <property type="match status" value="2"/>
</dbReference>
<evidence type="ECO:0000259" key="22">
    <source>
        <dbReference type="PROSITE" id="PS50885"/>
    </source>
</evidence>
<dbReference type="CDD" id="cd00082">
    <property type="entry name" value="HisKA"/>
    <property type="match status" value="1"/>
</dbReference>
<dbReference type="Gene3D" id="3.40.50.2300">
    <property type="match status" value="1"/>
</dbReference>
<feature type="transmembrane region" description="Helical" evidence="17">
    <location>
        <begin position="12"/>
        <end position="33"/>
    </location>
</feature>
<dbReference type="CDD" id="cd16922">
    <property type="entry name" value="HATPase_EvgS-ArcB-TorS-like"/>
    <property type="match status" value="1"/>
</dbReference>
<dbReference type="CDD" id="cd00130">
    <property type="entry name" value="PAS"/>
    <property type="match status" value="2"/>
</dbReference>
<dbReference type="Gene3D" id="3.30.450.20">
    <property type="entry name" value="PAS domain"/>
    <property type="match status" value="2"/>
</dbReference>
<dbReference type="SUPFAM" id="SSF47384">
    <property type="entry name" value="Homodimeric domain of signal transducing histidine kinase"/>
    <property type="match status" value="1"/>
</dbReference>
<evidence type="ECO:0000256" key="4">
    <source>
        <dbReference type="ARBA" id="ARBA00022475"/>
    </source>
</evidence>
<dbReference type="InterPro" id="IPR036890">
    <property type="entry name" value="HATPase_C_sf"/>
</dbReference>
<evidence type="ECO:0000256" key="15">
    <source>
        <dbReference type="PROSITE-ProRule" id="PRU00169"/>
    </source>
</evidence>